<evidence type="ECO:0000313" key="2">
    <source>
        <dbReference type="Proteomes" id="UP000188318"/>
    </source>
</evidence>
<dbReference type="OMA" id="MEMYECY"/>
<keyword evidence="2" id="KW-1185">Reference proteome</keyword>
<gene>
    <name evidence="1" type="ORF">ASPCADRAFT_167733</name>
</gene>
<dbReference type="EMBL" id="KV907498">
    <property type="protein sequence ID" value="OOF96679.1"/>
    <property type="molecule type" value="Genomic_DNA"/>
</dbReference>
<organism evidence="1 2">
    <name type="scientific">Aspergillus carbonarius (strain ITEM 5010)</name>
    <dbReference type="NCBI Taxonomy" id="602072"/>
    <lineage>
        <taxon>Eukaryota</taxon>
        <taxon>Fungi</taxon>
        <taxon>Dikarya</taxon>
        <taxon>Ascomycota</taxon>
        <taxon>Pezizomycotina</taxon>
        <taxon>Eurotiomycetes</taxon>
        <taxon>Eurotiomycetidae</taxon>
        <taxon>Eurotiales</taxon>
        <taxon>Aspergillaceae</taxon>
        <taxon>Aspergillus</taxon>
        <taxon>Aspergillus subgen. Circumdati</taxon>
    </lineage>
</organism>
<dbReference type="OrthoDB" id="3204049at2759"/>
<sequence>MAHQAHNICWNILATNLVHRSPTYPESELVSNLYFRFKPTQGKEIGYFAESFARNIAEHTQCERRKYPASFEPIRPDEVVLNDKTAERIRPMAYKWCKSYSRWSPAKKVRENTPGVCPHRGDDFFACGCPLPYTERKGSAFLRRYMYTSCYEFFDRNTAAFYNLQVVNALLVLGEMETVLWICNSNTDLARWMEVSECQCMSPDRGWDHVFKAALHFYLALNILICFPELWDPIARQAGNKKKSEEYRGTRMYQKTVRTWTQEGSNNEVPCYPHRQFFGLEDHFHQSGKVKRYQKHPAFIALLAERETWRFGRETWAAPIRLDNGNFPFGKVPFEAFLNCTTVASFQPSAADIARVEGYLRIKRLPQELVLQITALAGYDSRRARRLPVPHDPLHRYNRRELRQYLTFCWKIMVRCNMMAQELGAEINWVSEVIHALSDMVTVPPGKKLFSTEWYEPESLWPNGFRRSTMRGGNQEFPYSFRDSR</sequence>
<dbReference type="VEuPathDB" id="FungiDB:ASPCADRAFT_167733"/>
<protein>
    <submittedName>
        <fullName evidence="1">Uncharacterized protein</fullName>
    </submittedName>
</protein>
<dbReference type="AlphaFoldDB" id="A0A1R3RQD5"/>
<dbReference type="Proteomes" id="UP000188318">
    <property type="component" value="Unassembled WGS sequence"/>
</dbReference>
<name>A0A1R3RQD5_ASPC5</name>
<proteinExistence type="predicted"/>
<accession>A0A1R3RQD5</accession>
<reference evidence="2" key="1">
    <citation type="journal article" date="2017" name="Genome Biol.">
        <title>Comparative genomics reveals high biological diversity and specific adaptations in the industrially and medically important fungal genus Aspergillus.</title>
        <authorList>
            <person name="de Vries R.P."/>
            <person name="Riley R."/>
            <person name="Wiebenga A."/>
            <person name="Aguilar-Osorio G."/>
            <person name="Amillis S."/>
            <person name="Uchima C.A."/>
            <person name="Anderluh G."/>
            <person name="Asadollahi M."/>
            <person name="Askin M."/>
            <person name="Barry K."/>
            <person name="Battaglia E."/>
            <person name="Bayram O."/>
            <person name="Benocci T."/>
            <person name="Braus-Stromeyer S.A."/>
            <person name="Caldana C."/>
            <person name="Canovas D."/>
            <person name="Cerqueira G.C."/>
            <person name="Chen F."/>
            <person name="Chen W."/>
            <person name="Choi C."/>
            <person name="Clum A."/>
            <person name="Dos Santos R.A."/>
            <person name="Damasio A.R."/>
            <person name="Diallinas G."/>
            <person name="Emri T."/>
            <person name="Fekete E."/>
            <person name="Flipphi M."/>
            <person name="Freyberg S."/>
            <person name="Gallo A."/>
            <person name="Gournas C."/>
            <person name="Habgood R."/>
            <person name="Hainaut M."/>
            <person name="Harispe M.L."/>
            <person name="Henrissat B."/>
            <person name="Hilden K.S."/>
            <person name="Hope R."/>
            <person name="Hossain A."/>
            <person name="Karabika E."/>
            <person name="Karaffa L."/>
            <person name="Karanyi Z."/>
            <person name="Krasevec N."/>
            <person name="Kuo A."/>
            <person name="Kusch H."/>
            <person name="LaButti K."/>
            <person name="Lagendijk E.L."/>
            <person name="Lapidus A."/>
            <person name="Levasseur A."/>
            <person name="Lindquist E."/>
            <person name="Lipzen A."/>
            <person name="Logrieco A.F."/>
            <person name="MacCabe A."/>
            <person name="Maekelae M.R."/>
            <person name="Malavazi I."/>
            <person name="Melin P."/>
            <person name="Meyer V."/>
            <person name="Mielnichuk N."/>
            <person name="Miskei M."/>
            <person name="Molnar A.P."/>
            <person name="Mule G."/>
            <person name="Ngan C.Y."/>
            <person name="Orejas M."/>
            <person name="Orosz E."/>
            <person name="Ouedraogo J.P."/>
            <person name="Overkamp K.M."/>
            <person name="Park H.-S."/>
            <person name="Perrone G."/>
            <person name="Piumi F."/>
            <person name="Punt P.J."/>
            <person name="Ram A.F."/>
            <person name="Ramon A."/>
            <person name="Rauscher S."/>
            <person name="Record E."/>
            <person name="Riano-Pachon D.M."/>
            <person name="Robert V."/>
            <person name="Roehrig J."/>
            <person name="Ruller R."/>
            <person name="Salamov A."/>
            <person name="Salih N.S."/>
            <person name="Samson R.A."/>
            <person name="Sandor E."/>
            <person name="Sanguinetti M."/>
            <person name="Schuetze T."/>
            <person name="Sepcic K."/>
            <person name="Shelest E."/>
            <person name="Sherlock G."/>
            <person name="Sophianopoulou V."/>
            <person name="Squina F.M."/>
            <person name="Sun H."/>
            <person name="Susca A."/>
            <person name="Todd R.B."/>
            <person name="Tsang A."/>
            <person name="Unkles S.E."/>
            <person name="van de Wiele N."/>
            <person name="van Rossen-Uffink D."/>
            <person name="Oliveira J.V."/>
            <person name="Vesth T.C."/>
            <person name="Visser J."/>
            <person name="Yu J.-H."/>
            <person name="Zhou M."/>
            <person name="Andersen M.R."/>
            <person name="Archer D.B."/>
            <person name="Baker S.E."/>
            <person name="Benoit I."/>
            <person name="Brakhage A.A."/>
            <person name="Braus G.H."/>
            <person name="Fischer R."/>
            <person name="Frisvad J.C."/>
            <person name="Goldman G.H."/>
            <person name="Houbraken J."/>
            <person name="Oakley B."/>
            <person name="Pocsi I."/>
            <person name="Scazzocchio C."/>
            <person name="Seiboth B."/>
            <person name="vanKuyk P.A."/>
            <person name="Wortman J."/>
            <person name="Dyer P.S."/>
            <person name="Grigoriev I.V."/>
        </authorList>
    </citation>
    <scope>NUCLEOTIDE SEQUENCE [LARGE SCALE GENOMIC DNA]</scope>
    <source>
        <strain evidence="2">ITEM 5010</strain>
    </source>
</reference>
<evidence type="ECO:0000313" key="1">
    <source>
        <dbReference type="EMBL" id="OOF96679.1"/>
    </source>
</evidence>